<dbReference type="GO" id="GO:0008081">
    <property type="term" value="F:phosphoric diester hydrolase activity"/>
    <property type="evidence" value="ECO:0007669"/>
    <property type="project" value="UniProtKB-ARBA"/>
</dbReference>
<dbReference type="InterPro" id="IPR003607">
    <property type="entry name" value="HD/PDEase_dom"/>
</dbReference>
<proteinExistence type="predicted"/>
<dbReference type="Proteomes" id="UP000238385">
    <property type="component" value="Unassembled WGS sequence"/>
</dbReference>
<dbReference type="EMBL" id="PXNN01000006">
    <property type="protein sequence ID" value="PSF09482.1"/>
    <property type="molecule type" value="Genomic_DNA"/>
</dbReference>
<dbReference type="InterPro" id="IPR037522">
    <property type="entry name" value="HD_GYP_dom"/>
</dbReference>
<gene>
    <name evidence="3" type="ORF">C7H08_04720</name>
</gene>
<dbReference type="CDD" id="cd00077">
    <property type="entry name" value="HDc"/>
    <property type="match status" value="1"/>
</dbReference>
<sequence>MGVQQNKIAVHDLEVGMFVSDLDRPWHQTPFPIQGFYIRSQSDVRALVSHCKWVMVDVAENRDSTKPGNETGRSFRRSSSNRGNGREELQLPPLSIREPVSYQAVTPLKKELKSSRRLLDDAEVALARMFASVQTGQLPDLRPAADIARKMVASVARQPNALLWLSRTRQYDDFVYRHALNTAVWALVCGRQLGLNESLLSHLGVGCLLSQVGKTALPKDLLAREHQLNPEEFAVYRSYVVKGVEMLEHTGLSRAVMNVVQGHRERHNGSGFPLGLRGDRIALLAKVAGIAEFFESMTAPREGQSPMTPAKAVALLYDMRNIEFQEDLVEGFIQAIGVYPTGSLVELSDGQRGIVVSHSPERRLWPKVMVMQGRDRQPLKIARIIDLAKHNESRPASEALTVRDCLPHGTEGLDPSHHDVTGAESRWSLNNLISR</sequence>
<keyword evidence="3" id="KW-0378">Hydrolase</keyword>
<keyword evidence="4" id="KW-1185">Reference proteome</keyword>
<dbReference type="PANTHER" id="PTHR43155">
    <property type="entry name" value="CYCLIC DI-GMP PHOSPHODIESTERASE PA4108-RELATED"/>
    <property type="match status" value="1"/>
</dbReference>
<dbReference type="Gene3D" id="1.10.3210.10">
    <property type="entry name" value="Hypothetical protein af1432"/>
    <property type="match status" value="1"/>
</dbReference>
<dbReference type="SUPFAM" id="SSF109604">
    <property type="entry name" value="HD-domain/PDEase-like"/>
    <property type="match status" value="1"/>
</dbReference>
<evidence type="ECO:0000256" key="1">
    <source>
        <dbReference type="SAM" id="MobiDB-lite"/>
    </source>
</evidence>
<name>A0A2T1KIQ6_9GAMM</name>
<dbReference type="PANTHER" id="PTHR43155:SF2">
    <property type="entry name" value="CYCLIC DI-GMP PHOSPHODIESTERASE PA4108"/>
    <property type="match status" value="1"/>
</dbReference>
<evidence type="ECO:0000313" key="3">
    <source>
        <dbReference type="EMBL" id="PSF09482.1"/>
    </source>
</evidence>
<dbReference type="AlphaFoldDB" id="A0A2T1KIQ6"/>
<evidence type="ECO:0000313" key="4">
    <source>
        <dbReference type="Proteomes" id="UP000238385"/>
    </source>
</evidence>
<dbReference type="InterPro" id="IPR021812">
    <property type="entry name" value="DUF3391"/>
</dbReference>
<dbReference type="PROSITE" id="PS51832">
    <property type="entry name" value="HD_GYP"/>
    <property type="match status" value="1"/>
</dbReference>
<dbReference type="Pfam" id="PF11871">
    <property type="entry name" value="DUF3391"/>
    <property type="match status" value="1"/>
</dbReference>
<organism evidence="3 4">
    <name type="scientific">Marinobacter halophilus</name>
    <dbReference type="NCBI Taxonomy" id="1323740"/>
    <lineage>
        <taxon>Bacteria</taxon>
        <taxon>Pseudomonadati</taxon>
        <taxon>Pseudomonadota</taxon>
        <taxon>Gammaproteobacteria</taxon>
        <taxon>Pseudomonadales</taxon>
        <taxon>Marinobacteraceae</taxon>
        <taxon>Marinobacter</taxon>
    </lineage>
</organism>
<evidence type="ECO:0000259" key="2">
    <source>
        <dbReference type="PROSITE" id="PS51832"/>
    </source>
</evidence>
<accession>A0A2T1KIQ6</accession>
<reference evidence="3 4" key="1">
    <citation type="submission" date="2018-03" db="EMBL/GenBank/DDBJ databases">
        <title>Marinobacter brunus sp. nov., a marine bacterium of Gamma-proteobacteria isolated from the surface seawater of the South China Sea.</title>
        <authorList>
            <person name="Cheng H."/>
            <person name="Wu Y.-H."/>
            <person name="Xamxidin M."/>
            <person name="Xu X.-W."/>
        </authorList>
    </citation>
    <scope>NUCLEOTIDE SEQUENCE [LARGE SCALE GENOMIC DNA]</scope>
    <source>
        <strain evidence="3 4">JCM 30472</strain>
    </source>
</reference>
<dbReference type="OrthoDB" id="9764808at2"/>
<protein>
    <submittedName>
        <fullName evidence="3">Phosphohydrolase</fullName>
    </submittedName>
</protein>
<comment type="caution">
    <text evidence="3">The sequence shown here is derived from an EMBL/GenBank/DDBJ whole genome shotgun (WGS) entry which is preliminary data.</text>
</comment>
<dbReference type="Pfam" id="PF13487">
    <property type="entry name" value="HD_5"/>
    <property type="match status" value="1"/>
</dbReference>
<feature type="domain" description="HD-GYP" evidence="2">
    <location>
        <begin position="153"/>
        <end position="348"/>
    </location>
</feature>
<feature type="region of interest" description="Disordered" evidence="1">
    <location>
        <begin position="62"/>
        <end position="90"/>
    </location>
</feature>